<reference evidence="1 2" key="1">
    <citation type="submission" date="2022-10" db="EMBL/GenBank/DDBJ databases">
        <title>High-quality genome sequences of two octocoral-associated bacteria, Endozoicomonas euniceicola EF212 and Endozoicomonas gorgoniicola PS125.</title>
        <authorList>
            <person name="Chiou Y.-J."/>
            <person name="Chen Y.-H."/>
        </authorList>
    </citation>
    <scope>NUCLEOTIDE SEQUENCE [LARGE SCALE GENOMIC DNA]</scope>
    <source>
        <strain evidence="1 2">PS125</strain>
    </source>
</reference>
<sequence length="212" mass="23164">MNIDMADLEKGDIIFQHEANANLESAFACHVAVIAQQVEGLNPLMFDIANPVGLCKRPLASSPTPFGSAYRVSDILLAAKAALIGNCWISNSPAVVYTSEKNRLTSHGAFNVLSMVTAFMGRSYFGCRSVAYVNYLCTQCLTTLPREIHPNNAGLFSGETCAYLPIALYQTASGAEAVKYMALDPRKSLPRDLAKYLNKNPEWRFLGNLDMS</sequence>
<evidence type="ECO:0000313" key="2">
    <source>
        <dbReference type="Proteomes" id="UP001209854"/>
    </source>
</evidence>
<comment type="caution">
    <text evidence="1">The sequence shown here is derived from an EMBL/GenBank/DDBJ whole genome shotgun (WGS) entry which is preliminary data.</text>
</comment>
<keyword evidence="2" id="KW-1185">Reference proteome</keyword>
<organism evidence="1 2">
    <name type="scientific">Endozoicomonas gorgoniicola</name>
    <dbReference type="NCBI Taxonomy" id="1234144"/>
    <lineage>
        <taxon>Bacteria</taxon>
        <taxon>Pseudomonadati</taxon>
        <taxon>Pseudomonadota</taxon>
        <taxon>Gammaproteobacteria</taxon>
        <taxon>Oceanospirillales</taxon>
        <taxon>Endozoicomonadaceae</taxon>
        <taxon>Endozoicomonas</taxon>
    </lineage>
</organism>
<gene>
    <name evidence="1" type="ORF">NX722_21670</name>
</gene>
<proteinExistence type="predicted"/>
<dbReference type="RefSeq" id="WP_262564963.1">
    <property type="nucleotide sequence ID" value="NZ_JAPFCC010000001.1"/>
</dbReference>
<dbReference type="EMBL" id="JAPFCC010000001">
    <property type="protein sequence ID" value="MCW7555187.1"/>
    <property type="molecule type" value="Genomic_DNA"/>
</dbReference>
<dbReference type="Proteomes" id="UP001209854">
    <property type="component" value="Unassembled WGS sequence"/>
</dbReference>
<evidence type="ECO:0000313" key="1">
    <source>
        <dbReference type="EMBL" id="MCW7555187.1"/>
    </source>
</evidence>
<accession>A0ABT3N0N2</accession>
<name>A0ABT3N0N2_9GAMM</name>
<protein>
    <submittedName>
        <fullName evidence="1">Uncharacterized protein</fullName>
    </submittedName>
</protein>